<name>A0A368LHA7_9VIBR</name>
<keyword evidence="2" id="KW-1185">Reference proteome</keyword>
<proteinExistence type="predicted"/>
<dbReference type="AlphaFoldDB" id="A0A368LHA7"/>
<dbReference type="GeneID" id="303189601"/>
<organism evidence="1 2">
    <name type="scientific">Vibrio casei</name>
    <dbReference type="NCBI Taxonomy" id="673372"/>
    <lineage>
        <taxon>Bacteria</taxon>
        <taxon>Pseudomonadati</taxon>
        <taxon>Pseudomonadota</taxon>
        <taxon>Gammaproteobacteria</taxon>
        <taxon>Vibrionales</taxon>
        <taxon>Vibrionaceae</taxon>
        <taxon>Vibrio</taxon>
    </lineage>
</organism>
<comment type="caution">
    <text evidence="1">The sequence shown here is derived from an EMBL/GenBank/DDBJ whole genome shotgun (WGS) entry which is preliminary data.</text>
</comment>
<accession>A0A368LHA7</accession>
<dbReference type="EMBL" id="QPGL01000002">
    <property type="protein sequence ID" value="RCS70139.1"/>
    <property type="molecule type" value="Genomic_DNA"/>
</dbReference>
<dbReference type="Proteomes" id="UP000252479">
    <property type="component" value="Unassembled WGS sequence"/>
</dbReference>
<evidence type="ECO:0000313" key="2">
    <source>
        <dbReference type="Proteomes" id="UP000252479"/>
    </source>
</evidence>
<evidence type="ECO:0000313" key="1">
    <source>
        <dbReference type="EMBL" id="RCS70139.1"/>
    </source>
</evidence>
<dbReference type="RefSeq" id="WP_086959648.1">
    <property type="nucleotide sequence ID" value="NZ_FUKS01000013.1"/>
</dbReference>
<reference evidence="1 2" key="1">
    <citation type="journal article" date="2017" name="Elife">
        <title>Extensive horizontal gene transfer in cheese-associated bacteria.</title>
        <authorList>
            <person name="Bonham K.S."/>
            <person name="Wolfe B.E."/>
            <person name="Dutton R.J."/>
        </authorList>
    </citation>
    <scope>NUCLEOTIDE SEQUENCE [LARGE SCALE GENOMIC DNA]</scope>
    <source>
        <strain evidence="1 2">JB196</strain>
    </source>
</reference>
<sequence length="84" mass="9677">MPVNTIAFSMDGFRRNLHRDLAELKEQINDVLNDEWFDKDDLKDAMDQIICSSNSLNCVSIEGDKMFTSMESLYLPLIDEDGEE</sequence>
<gene>
    <name evidence="1" type="ORF">CIK83_11780</name>
</gene>
<protein>
    <submittedName>
        <fullName evidence="1">Uncharacterized protein</fullName>
    </submittedName>
</protein>